<accession>A0A1F5S7J1</accession>
<evidence type="ECO:0000256" key="1">
    <source>
        <dbReference type="ARBA" id="ARBA00022679"/>
    </source>
</evidence>
<dbReference type="CDD" id="cd03809">
    <property type="entry name" value="GT4_MtfB-like"/>
    <property type="match status" value="1"/>
</dbReference>
<dbReference type="PANTHER" id="PTHR46401:SF2">
    <property type="entry name" value="GLYCOSYLTRANSFERASE WBBK-RELATED"/>
    <property type="match status" value="1"/>
</dbReference>
<keyword evidence="1" id="KW-0808">Transferase</keyword>
<dbReference type="STRING" id="1797985.A2Y83_00375"/>
<reference evidence="4 5" key="1">
    <citation type="journal article" date="2016" name="Nat. Commun.">
        <title>Thousands of microbial genomes shed light on interconnected biogeochemical processes in an aquifer system.</title>
        <authorList>
            <person name="Anantharaman K."/>
            <person name="Brown C.T."/>
            <person name="Hug L.A."/>
            <person name="Sharon I."/>
            <person name="Castelle C.J."/>
            <person name="Probst A.J."/>
            <person name="Thomas B.C."/>
            <person name="Singh A."/>
            <person name="Wilkins M.J."/>
            <person name="Karaoz U."/>
            <person name="Brodie E.L."/>
            <person name="Williams K.H."/>
            <person name="Hubbard S.S."/>
            <person name="Banfield J.F."/>
        </authorList>
    </citation>
    <scope>NUCLEOTIDE SEQUENCE [LARGE SCALE GENOMIC DNA]</scope>
</reference>
<dbReference type="GO" id="GO:0016757">
    <property type="term" value="F:glycosyltransferase activity"/>
    <property type="evidence" value="ECO:0007669"/>
    <property type="project" value="InterPro"/>
</dbReference>
<dbReference type="Pfam" id="PF00534">
    <property type="entry name" value="Glycos_transf_1"/>
    <property type="match status" value="1"/>
</dbReference>
<evidence type="ECO:0000313" key="5">
    <source>
        <dbReference type="Proteomes" id="UP000178323"/>
    </source>
</evidence>
<dbReference type="GO" id="GO:0009103">
    <property type="term" value="P:lipopolysaccharide biosynthetic process"/>
    <property type="evidence" value="ECO:0007669"/>
    <property type="project" value="TreeGrafter"/>
</dbReference>
<dbReference type="Pfam" id="PF13439">
    <property type="entry name" value="Glyco_transf_4"/>
    <property type="match status" value="1"/>
</dbReference>
<evidence type="ECO:0000259" key="3">
    <source>
        <dbReference type="Pfam" id="PF13439"/>
    </source>
</evidence>
<dbReference type="InterPro" id="IPR001296">
    <property type="entry name" value="Glyco_trans_1"/>
</dbReference>
<dbReference type="Proteomes" id="UP000178323">
    <property type="component" value="Unassembled WGS sequence"/>
</dbReference>
<organism evidence="4 5">
    <name type="scientific">Candidatus Falkowbacteria bacterium RBG_13_39_14</name>
    <dbReference type="NCBI Taxonomy" id="1797985"/>
    <lineage>
        <taxon>Bacteria</taxon>
        <taxon>Candidatus Falkowiibacteriota</taxon>
    </lineage>
</organism>
<dbReference type="AlphaFoldDB" id="A0A1F5S7J1"/>
<dbReference type="Gene3D" id="3.40.50.2000">
    <property type="entry name" value="Glycogen Phosphorylase B"/>
    <property type="match status" value="2"/>
</dbReference>
<proteinExistence type="predicted"/>
<comment type="caution">
    <text evidence="4">The sequence shown here is derived from an EMBL/GenBank/DDBJ whole genome shotgun (WGS) entry which is preliminary data.</text>
</comment>
<dbReference type="PANTHER" id="PTHR46401">
    <property type="entry name" value="GLYCOSYLTRANSFERASE WBBK-RELATED"/>
    <property type="match status" value="1"/>
</dbReference>
<protein>
    <submittedName>
        <fullName evidence="4">Uncharacterized protein</fullName>
    </submittedName>
</protein>
<gene>
    <name evidence="4" type="ORF">A2Y83_00375</name>
</gene>
<dbReference type="SUPFAM" id="SSF53756">
    <property type="entry name" value="UDP-Glycosyltransferase/glycogen phosphorylase"/>
    <property type="match status" value="1"/>
</dbReference>
<evidence type="ECO:0000313" key="4">
    <source>
        <dbReference type="EMBL" id="OGF22637.1"/>
    </source>
</evidence>
<name>A0A1F5S7J1_9BACT</name>
<feature type="domain" description="Glycosyltransferase subfamily 4-like N-terminal" evidence="3">
    <location>
        <begin position="26"/>
        <end position="69"/>
    </location>
</feature>
<sequence>MILLKYPSKKATTLAPIYFKLKFWAYKIVISLALKKAKKIIVPSEYVKNDIIKYFKIKTDKIEVIYEGVAKLDKLDSFGENKFIPLRECEAEKKKKLESACLRWQGNRRACRQAGKLGIGHYILYVGNAYPHKNLERLLRAFSMMIKNDEPRGFAKGKTEIRNWKFPPKADPPLAEEIGNLKLVLVGVKNDFYERLEKYAEENFLDLTGKIIFFGYATDRELAEFYKNAALYVFPSLEEGFGLPPLEAMSYGIPVISSKSSCLPEILGDAALYFNAEDIKDMAEKILQGLEDEKLREDLVKKGYERIKMYDWKKNARRTTEIYVRN</sequence>
<evidence type="ECO:0000259" key="2">
    <source>
        <dbReference type="Pfam" id="PF00534"/>
    </source>
</evidence>
<feature type="domain" description="Glycosyl transferase family 1" evidence="2">
    <location>
        <begin position="176"/>
        <end position="306"/>
    </location>
</feature>
<dbReference type="EMBL" id="MFFS01000018">
    <property type="protein sequence ID" value="OGF22637.1"/>
    <property type="molecule type" value="Genomic_DNA"/>
</dbReference>
<dbReference type="InterPro" id="IPR028098">
    <property type="entry name" value="Glyco_trans_4-like_N"/>
</dbReference>